<evidence type="ECO:0000256" key="4">
    <source>
        <dbReference type="ARBA" id="ARBA00022989"/>
    </source>
</evidence>
<keyword evidence="6" id="KW-1003">Cell membrane</keyword>
<dbReference type="RefSeq" id="WP_013887539.1">
    <property type="nucleotide sequence ID" value="NC_015673.1"/>
</dbReference>
<feature type="transmembrane region" description="Helical" evidence="6">
    <location>
        <begin position="261"/>
        <end position="280"/>
    </location>
</feature>
<feature type="transmembrane region" description="Helical" evidence="6">
    <location>
        <begin position="178"/>
        <end position="200"/>
    </location>
</feature>
<evidence type="ECO:0000256" key="7">
    <source>
        <dbReference type="SAM" id="MobiDB-lite"/>
    </source>
</evidence>
<evidence type="ECO:0000256" key="5">
    <source>
        <dbReference type="ARBA" id="ARBA00023136"/>
    </source>
</evidence>
<protein>
    <recommendedName>
        <fullName evidence="6">Probable membrane transporter protein</fullName>
    </recommendedName>
</protein>
<dbReference type="STRING" id="662755.CRES_0147"/>
<proteinExistence type="inferred from homology"/>
<reference evidence="8 9" key="1">
    <citation type="journal article" date="2012" name="BMC Genomics">
        <title>Complete genome sequence, lifestyle, and multi-drug resistance of the human pathogen Corynebacterium resistens DSM 45100 isolated from blood samples of a leukemia patient.</title>
        <authorList>
            <person name="Schroder J."/>
            <person name="Maus I."/>
            <person name="Meyer K."/>
            <person name="Wordemann S."/>
            <person name="Blom J."/>
            <person name="Jaenicke S."/>
            <person name="Schneider J."/>
            <person name="Trost E."/>
            <person name="Tauch A."/>
        </authorList>
    </citation>
    <scope>NUCLEOTIDE SEQUENCE [LARGE SCALE GENOMIC DNA]</scope>
    <source>
        <strain evidence="9">DSM 45100 / JCM 12819 / CCUG 50093 / GTC 2026 / SICGH 158</strain>
    </source>
</reference>
<keyword evidence="3 6" id="KW-0812">Transmembrane</keyword>
<evidence type="ECO:0000313" key="9">
    <source>
        <dbReference type="Proteomes" id="UP000000492"/>
    </source>
</evidence>
<dbReference type="eggNOG" id="COG0730">
    <property type="taxonomic scope" value="Bacteria"/>
</dbReference>
<dbReference type="PANTHER" id="PTHR43701:SF12">
    <property type="entry name" value="MEMBRANE TRANSPORTER PROTEIN YTNM-RELATED"/>
    <property type="match status" value="1"/>
</dbReference>
<sequence>MKILIFALVGLAAQLVDGALGMAFGITATTLLVFSGLGPAHASAAVHFAEVGTTLFSGLSHWRLKNVHWPTVLALGVPGAVGAFTGAYVLSNLSTKAAEPVVSTILVLLGAYVLVRSVAIPWQKTKNTQPAGSTAKSRMGLAALGLGGGFLDASGGGGWGPVTTSTLMSVGKAEPRRIIGTVNTAEFLVSVSASAGFLFGMGNELVESWRPVLGLLVGGAIAAPLAAWAVTVVKPEILGGLVGALLMFLNSTRLIKYFGLAGVIGVLIFGLAVTAALVVIRKKSIFERSLRSDELDNPNRLEGGGSSSDGNLAGQDEGLGMSEPQRPENSTASIPDGETVRSREYVGARKGYHNWDAPDLR</sequence>
<dbReference type="GO" id="GO:0005886">
    <property type="term" value="C:plasma membrane"/>
    <property type="evidence" value="ECO:0007669"/>
    <property type="project" value="UniProtKB-SubCell"/>
</dbReference>
<dbReference type="PANTHER" id="PTHR43701">
    <property type="entry name" value="MEMBRANE TRANSPORTER PROTEIN MJ0441-RELATED"/>
    <property type="match status" value="1"/>
</dbReference>
<evidence type="ECO:0000256" key="1">
    <source>
        <dbReference type="ARBA" id="ARBA00004141"/>
    </source>
</evidence>
<dbReference type="EMBL" id="CP002857">
    <property type="protein sequence ID" value="AEI08510.1"/>
    <property type="molecule type" value="Genomic_DNA"/>
</dbReference>
<keyword evidence="9" id="KW-1185">Reference proteome</keyword>
<evidence type="ECO:0000256" key="6">
    <source>
        <dbReference type="RuleBase" id="RU363041"/>
    </source>
</evidence>
<keyword evidence="4 6" id="KW-1133">Transmembrane helix</keyword>
<evidence type="ECO:0000256" key="3">
    <source>
        <dbReference type="ARBA" id="ARBA00022692"/>
    </source>
</evidence>
<feature type="transmembrane region" description="Helical" evidence="6">
    <location>
        <begin position="42"/>
        <end position="60"/>
    </location>
</feature>
<gene>
    <name evidence="8" type="primary">cysX</name>
    <name evidence="8" type="ordered locus">CRES_0147</name>
</gene>
<feature type="transmembrane region" description="Helical" evidence="6">
    <location>
        <begin position="97"/>
        <end position="115"/>
    </location>
</feature>
<feature type="region of interest" description="Disordered" evidence="7">
    <location>
        <begin position="296"/>
        <end position="345"/>
    </location>
</feature>
<comment type="subcellular location">
    <subcellularLocation>
        <location evidence="6">Cell membrane</location>
        <topology evidence="6">Multi-pass membrane protein</topology>
    </subcellularLocation>
    <subcellularLocation>
        <location evidence="1">Membrane</location>
        <topology evidence="1">Multi-pass membrane protein</topology>
    </subcellularLocation>
</comment>
<dbReference type="KEGG" id="crd:CRES_0147"/>
<dbReference type="HOGENOM" id="CLU_059164_1_0_11"/>
<accession>F8E1K5</accession>
<keyword evidence="5 6" id="KW-0472">Membrane</keyword>
<organism evidence="8 9">
    <name type="scientific">Corynebacterium resistens (strain DSM 45100 / JCM 12819 / GTC 2026 / SICGH 158)</name>
    <dbReference type="NCBI Taxonomy" id="662755"/>
    <lineage>
        <taxon>Bacteria</taxon>
        <taxon>Bacillati</taxon>
        <taxon>Actinomycetota</taxon>
        <taxon>Actinomycetes</taxon>
        <taxon>Mycobacteriales</taxon>
        <taxon>Corynebacteriaceae</taxon>
        <taxon>Corynebacterium</taxon>
    </lineage>
</organism>
<dbReference type="OrthoDB" id="45564at2"/>
<dbReference type="Pfam" id="PF01925">
    <property type="entry name" value="TauE"/>
    <property type="match status" value="1"/>
</dbReference>
<dbReference type="InterPro" id="IPR002781">
    <property type="entry name" value="TM_pro_TauE-like"/>
</dbReference>
<dbReference type="InterPro" id="IPR051598">
    <property type="entry name" value="TSUP/Inactive_protease-like"/>
</dbReference>
<feature type="transmembrane region" description="Helical" evidence="6">
    <location>
        <begin position="212"/>
        <end position="230"/>
    </location>
</feature>
<name>F8E1K5_CORRG</name>
<comment type="similarity">
    <text evidence="2 6">Belongs to the 4-toluene sulfonate uptake permease (TSUP) (TC 2.A.102) family.</text>
</comment>
<dbReference type="Proteomes" id="UP000000492">
    <property type="component" value="Chromosome"/>
</dbReference>
<evidence type="ECO:0000313" key="8">
    <source>
        <dbReference type="EMBL" id="AEI08510.1"/>
    </source>
</evidence>
<dbReference type="AlphaFoldDB" id="F8E1K5"/>
<feature type="transmembrane region" description="Helical" evidence="6">
    <location>
        <begin position="72"/>
        <end position="91"/>
    </location>
</feature>
<evidence type="ECO:0000256" key="2">
    <source>
        <dbReference type="ARBA" id="ARBA00009142"/>
    </source>
</evidence>